<dbReference type="Gene3D" id="3.30.450.40">
    <property type="match status" value="1"/>
</dbReference>
<dbReference type="InterPro" id="IPR036388">
    <property type="entry name" value="WH-like_DNA-bd_sf"/>
</dbReference>
<dbReference type="PROSITE" id="PS51078">
    <property type="entry name" value="ICLR_ED"/>
    <property type="match status" value="1"/>
</dbReference>
<accession>A0A1M6EZB2</accession>
<dbReference type="RefSeq" id="WP_073048770.1">
    <property type="nucleotide sequence ID" value="NZ_FQZL01000008.1"/>
</dbReference>
<keyword evidence="1" id="KW-0805">Transcription regulation</keyword>
<dbReference type="CDD" id="cd00090">
    <property type="entry name" value="HTH_ARSR"/>
    <property type="match status" value="1"/>
</dbReference>
<dbReference type="InterPro" id="IPR011991">
    <property type="entry name" value="ArsR-like_HTH"/>
</dbReference>
<evidence type="ECO:0000313" key="7">
    <source>
        <dbReference type="Proteomes" id="UP000184052"/>
    </source>
</evidence>
<dbReference type="InterPro" id="IPR050707">
    <property type="entry name" value="HTH_MetabolicPath_Reg"/>
</dbReference>
<dbReference type="GO" id="GO:0003700">
    <property type="term" value="F:DNA-binding transcription factor activity"/>
    <property type="evidence" value="ECO:0007669"/>
    <property type="project" value="TreeGrafter"/>
</dbReference>
<dbReference type="InterPro" id="IPR029016">
    <property type="entry name" value="GAF-like_dom_sf"/>
</dbReference>
<dbReference type="EMBL" id="FQZL01000008">
    <property type="protein sequence ID" value="SHI90770.1"/>
    <property type="molecule type" value="Genomic_DNA"/>
</dbReference>
<dbReference type="STRING" id="1121476.SAMN02745751_01294"/>
<dbReference type="InterPro" id="IPR036390">
    <property type="entry name" value="WH_DNA-bd_sf"/>
</dbReference>
<dbReference type="Pfam" id="PF01614">
    <property type="entry name" value="IclR_C"/>
    <property type="match status" value="1"/>
</dbReference>
<feature type="domain" description="HTH iclR-type" evidence="4">
    <location>
        <begin position="5"/>
        <end position="67"/>
    </location>
</feature>
<proteinExistence type="predicted"/>
<feature type="domain" description="IclR-ED" evidence="5">
    <location>
        <begin position="68"/>
        <end position="251"/>
    </location>
</feature>
<dbReference type="GO" id="GO:0045892">
    <property type="term" value="P:negative regulation of DNA-templated transcription"/>
    <property type="evidence" value="ECO:0007669"/>
    <property type="project" value="TreeGrafter"/>
</dbReference>
<gene>
    <name evidence="6" type="ORF">SAMN02745751_01294</name>
</gene>
<dbReference type="SMART" id="SM00346">
    <property type="entry name" value="HTH_ICLR"/>
    <property type="match status" value="1"/>
</dbReference>
<name>A0A1M6EZB2_9FIRM</name>
<evidence type="ECO:0000259" key="4">
    <source>
        <dbReference type="PROSITE" id="PS51077"/>
    </source>
</evidence>
<reference evidence="6 7" key="1">
    <citation type="submission" date="2016-11" db="EMBL/GenBank/DDBJ databases">
        <authorList>
            <person name="Jaros S."/>
            <person name="Januszkiewicz K."/>
            <person name="Wedrychowicz H."/>
        </authorList>
    </citation>
    <scope>NUCLEOTIDE SEQUENCE [LARGE SCALE GENOMIC DNA]</scope>
    <source>
        <strain evidence="6 7">DSM 17477</strain>
    </source>
</reference>
<dbReference type="InterPro" id="IPR014757">
    <property type="entry name" value="Tscrpt_reg_IclR_C"/>
</dbReference>
<keyword evidence="3" id="KW-0804">Transcription</keyword>
<evidence type="ECO:0000256" key="2">
    <source>
        <dbReference type="ARBA" id="ARBA00023125"/>
    </source>
</evidence>
<organism evidence="6 7">
    <name type="scientific">Dethiosulfatibacter aminovorans DSM 17477</name>
    <dbReference type="NCBI Taxonomy" id="1121476"/>
    <lineage>
        <taxon>Bacteria</taxon>
        <taxon>Bacillati</taxon>
        <taxon>Bacillota</taxon>
        <taxon>Tissierellia</taxon>
        <taxon>Dethiosulfatibacter</taxon>
    </lineage>
</organism>
<dbReference type="AlphaFoldDB" id="A0A1M6EZB2"/>
<dbReference type="OrthoDB" id="9791752at2"/>
<dbReference type="PANTHER" id="PTHR30136">
    <property type="entry name" value="HELIX-TURN-HELIX TRANSCRIPTIONAL REGULATOR, ICLR FAMILY"/>
    <property type="match status" value="1"/>
</dbReference>
<keyword evidence="7" id="KW-1185">Reference proteome</keyword>
<evidence type="ECO:0000259" key="5">
    <source>
        <dbReference type="PROSITE" id="PS51078"/>
    </source>
</evidence>
<dbReference type="GO" id="GO:0003677">
    <property type="term" value="F:DNA binding"/>
    <property type="evidence" value="ECO:0007669"/>
    <property type="project" value="UniProtKB-KW"/>
</dbReference>
<evidence type="ECO:0000256" key="1">
    <source>
        <dbReference type="ARBA" id="ARBA00023015"/>
    </source>
</evidence>
<sequence length="251" mass="28454">MEKKLTSFGKMIEIMKAFGEEPFSYSAMELSEKLGLNRTTVHRIIAELEAEMLVVQNLTDKKYSIGPAMYHIGSRYMYRNSNFLEIRTIIDKIAMETKQNIGYTVIDNGKIINLYESEITMPMRITYRHGSYFPINCGAYGKTITAYHEPMEELEKVVREADLEKRTPNTIVDPDKLLEEYEKIRKNGFAISDEENMIGAFGIGAPIFNSSGKIHGCVGLAAVKTSINEEDISRLIEIIKKGAKDISKFVV</sequence>
<dbReference type="Proteomes" id="UP000184052">
    <property type="component" value="Unassembled WGS sequence"/>
</dbReference>
<dbReference type="SUPFAM" id="SSF55781">
    <property type="entry name" value="GAF domain-like"/>
    <property type="match status" value="1"/>
</dbReference>
<dbReference type="Pfam" id="PF09339">
    <property type="entry name" value="HTH_IclR"/>
    <property type="match status" value="1"/>
</dbReference>
<dbReference type="SUPFAM" id="SSF46785">
    <property type="entry name" value="Winged helix' DNA-binding domain"/>
    <property type="match status" value="1"/>
</dbReference>
<dbReference type="InterPro" id="IPR005471">
    <property type="entry name" value="Tscrpt_reg_IclR_N"/>
</dbReference>
<keyword evidence="2" id="KW-0238">DNA-binding</keyword>
<dbReference type="PROSITE" id="PS51077">
    <property type="entry name" value="HTH_ICLR"/>
    <property type="match status" value="1"/>
</dbReference>
<protein>
    <submittedName>
        <fullName evidence="6">Transcriptional regulator, IclR family</fullName>
    </submittedName>
</protein>
<dbReference type="PANTHER" id="PTHR30136:SF24">
    <property type="entry name" value="HTH-TYPE TRANSCRIPTIONAL REPRESSOR ALLR"/>
    <property type="match status" value="1"/>
</dbReference>
<evidence type="ECO:0000313" key="6">
    <source>
        <dbReference type="EMBL" id="SHI90770.1"/>
    </source>
</evidence>
<evidence type="ECO:0000256" key="3">
    <source>
        <dbReference type="ARBA" id="ARBA00023163"/>
    </source>
</evidence>
<dbReference type="Gene3D" id="1.10.10.10">
    <property type="entry name" value="Winged helix-like DNA-binding domain superfamily/Winged helix DNA-binding domain"/>
    <property type="match status" value="1"/>
</dbReference>